<dbReference type="CDD" id="cd19935">
    <property type="entry name" value="REC_OmpR_CusR-like"/>
    <property type="match status" value="1"/>
</dbReference>
<dbReference type="NCBIfam" id="TIGR01387">
    <property type="entry name" value="cztR_silR_copR"/>
    <property type="match status" value="1"/>
</dbReference>
<dbReference type="Gene3D" id="6.10.250.690">
    <property type="match status" value="1"/>
</dbReference>
<dbReference type="SMART" id="SM00862">
    <property type="entry name" value="Trans_reg_C"/>
    <property type="match status" value="1"/>
</dbReference>
<dbReference type="InterPro" id="IPR011006">
    <property type="entry name" value="CheY-like_superfamily"/>
</dbReference>
<dbReference type="FunFam" id="1.10.10.10:FF:000005">
    <property type="entry name" value="Two-component system response regulator"/>
    <property type="match status" value="1"/>
</dbReference>
<dbReference type="SUPFAM" id="SSF52172">
    <property type="entry name" value="CheY-like"/>
    <property type="match status" value="1"/>
</dbReference>
<feature type="DNA-binding region" description="OmpR/PhoB-type" evidence="8">
    <location>
        <begin position="127"/>
        <end position="225"/>
    </location>
</feature>
<evidence type="ECO:0000259" key="10">
    <source>
        <dbReference type="PROSITE" id="PS51755"/>
    </source>
</evidence>
<dbReference type="GO" id="GO:0032993">
    <property type="term" value="C:protein-DNA complex"/>
    <property type="evidence" value="ECO:0007669"/>
    <property type="project" value="TreeGrafter"/>
</dbReference>
<dbReference type="EMBL" id="NKDB02000001">
    <property type="protein sequence ID" value="RKJ99448.1"/>
    <property type="molecule type" value="Genomic_DNA"/>
</dbReference>
<dbReference type="Proteomes" id="UP000216225">
    <property type="component" value="Unassembled WGS sequence"/>
</dbReference>
<evidence type="ECO:0000313" key="12">
    <source>
        <dbReference type="Proteomes" id="UP000216225"/>
    </source>
</evidence>
<evidence type="ECO:0000256" key="3">
    <source>
        <dbReference type="ARBA" id="ARBA00023012"/>
    </source>
</evidence>
<organism evidence="11 12">
    <name type="scientific">Alicycliphilus denitrificans</name>
    <dbReference type="NCBI Taxonomy" id="179636"/>
    <lineage>
        <taxon>Bacteria</taxon>
        <taxon>Pseudomonadati</taxon>
        <taxon>Pseudomonadota</taxon>
        <taxon>Betaproteobacteria</taxon>
        <taxon>Burkholderiales</taxon>
        <taxon>Comamonadaceae</taxon>
        <taxon>Alicycliphilus</taxon>
    </lineage>
</organism>
<dbReference type="SMART" id="SM00448">
    <property type="entry name" value="REC"/>
    <property type="match status" value="1"/>
</dbReference>
<feature type="modified residue" description="4-aspartylphosphate" evidence="7">
    <location>
        <position position="51"/>
    </location>
</feature>
<dbReference type="InterPro" id="IPR016032">
    <property type="entry name" value="Sig_transdc_resp-reg_C-effctor"/>
</dbReference>
<dbReference type="SUPFAM" id="SSF46894">
    <property type="entry name" value="C-terminal effector domain of the bipartite response regulators"/>
    <property type="match status" value="1"/>
</dbReference>
<dbReference type="AlphaFoldDB" id="A0A3R7HRQ4"/>
<keyword evidence="5 8" id="KW-0238">DNA-binding</keyword>
<dbReference type="PROSITE" id="PS50110">
    <property type="entry name" value="RESPONSE_REGULATORY"/>
    <property type="match status" value="1"/>
</dbReference>
<accession>A0A3R7HRQ4</accession>
<dbReference type="InterPro" id="IPR006291">
    <property type="entry name" value="CusR-like"/>
</dbReference>
<dbReference type="GO" id="GO:0006355">
    <property type="term" value="P:regulation of DNA-templated transcription"/>
    <property type="evidence" value="ECO:0007669"/>
    <property type="project" value="InterPro"/>
</dbReference>
<dbReference type="Pfam" id="PF00072">
    <property type="entry name" value="Response_reg"/>
    <property type="match status" value="1"/>
</dbReference>
<dbReference type="PANTHER" id="PTHR48111:SF76">
    <property type="entry name" value="TWO-COMPONENT RESPONSE REGULATOR"/>
    <property type="match status" value="1"/>
</dbReference>
<dbReference type="FunFam" id="3.40.50.2300:FF:000001">
    <property type="entry name" value="DNA-binding response regulator PhoB"/>
    <property type="match status" value="1"/>
</dbReference>
<dbReference type="PROSITE" id="PS51755">
    <property type="entry name" value="OMPR_PHOB"/>
    <property type="match status" value="1"/>
</dbReference>
<evidence type="ECO:0000256" key="4">
    <source>
        <dbReference type="ARBA" id="ARBA00023015"/>
    </source>
</evidence>
<proteinExistence type="predicted"/>
<evidence type="ECO:0000256" key="8">
    <source>
        <dbReference type="PROSITE-ProRule" id="PRU01091"/>
    </source>
</evidence>
<protein>
    <submittedName>
        <fullName evidence="11">Response regulator</fullName>
    </submittedName>
</protein>
<sequence length="228" mass="25621">MKLLIVEDEAKLADYLRKGLTEEGYVIDVAANGIDGLHMASHGNYDLIVLDTMLPGIDGFGLLAALRQSKQTPVIMLTARHRIEDRVRGLKTGADDYLVKPFAFSELVARIEVLLRRAFGSAPAPDALILFLADLQVDLARRRATRAGQRIDLSAKEFQLLTLLLRRKGEVLSRTEIAEQVWDVNFDHGTNVIDVAVRRLRNKLDLPFERPLLHTVRGMGYVLEDRQP</sequence>
<feature type="domain" description="Response regulatory" evidence="9">
    <location>
        <begin position="2"/>
        <end position="115"/>
    </location>
</feature>
<keyword evidence="6" id="KW-0804">Transcription</keyword>
<evidence type="ECO:0000256" key="7">
    <source>
        <dbReference type="PROSITE-ProRule" id="PRU00169"/>
    </source>
</evidence>
<dbReference type="Pfam" id="PF00486">
    <property type="entry name" value="Trans_reg_C"/>
    <property type="match status" value="1"/>
</dbReference>
<feature type="domain" description="OmpR/PhoB-type" evidence="10">
    <location>
        <begin position="127"/>
        <end position="225"/>
    </location>
</feature>
<dbReference type="Gene3D" id="1.10.10.10">
    <property type="entry name" value="Winged helix-like DNA-binding domain superfamily/Winged helix DNA-binding domain"/>
    <property type="match status" value="1"/>
</dbReference>
<gene>
    <name evidence="11" type="ORF">CE154_006870</name>
</gene>
<dbReference type="GO" id="GO:0000156">
    <property type="term" value="F:phosphorelay response regulator activity"/>
    <property type="evidence" value="ECO:0007669"/>
    <property type="project" value="TreeGrafter"/>
</dbReference>
<dbReference type="CDD" id="cd00383">
    <property type="entry name" value="trans_reg_C"/>
    <property type="match status" value="1"/>
</dbReference>
<dbReference type="RefSeq" id="WP_094436329.1">
    <property type="nucleotide sequence ID" value="NZ_CP181370.1"/>
</dbReference>
<reference evidence="11 12" key="1">
    <citation type="submission" date="2018-09" db="EMBL/GenBank/DDBJ databases">
        <title>Genome comparison of Alicycliphilus sp. BQ1, a polyurethanolytic bacterium, with its closest phylogenetic relatives Alicycliphilus denitrificans BC and K601, unable to attack polyurethane.</title>
        <authorList>
            <person name="Loza-Tavera H."/>
            <person name="Lozano L."/>
            <person name="Cevallos M."/>
            <person name="Maya-Lucas O."/>
            <person name="Garcia-Mena J."/>
            <person name="Hernandez J."/>
        </authorList>
    </citation>
    <scope>NUCLEOTIDE SEQUENCE [LARGE SCALE GENOMIC DNA]</scope>
    <source>
        <strain evidence="11 12">BQ1</strain>
    </source>
</reference>
<dbReference type="Gene3D" id="3.40.50.2300">
    <property type="match status" value="1"/>
</dbReference>
<evidence type="ECO:0000256" key="6">
    <source>
        <dbReference type="ARBA" id="ARBA00023163"/>
    </source>
</evidence>
<dbReference type="InterPro" id="IPR001867">
    <property type="entry name" value="OmpR/PhoB-type_DNA-bd"/>
</dbReference>
<evidence type="ECO:0000259" key="9">
    <source>
        <dbReference type="PROSITE" id="PS50110"/>
    </source>
</evidence>
<dbReference type="InterPro" id="IPR036388">
    <property type="entry name" value="WH-like_DNA-bd_sf"/>
</dbReference>
<dbReference type="PANTHER" id="PTHR48111">
    <property type="entry name" value="REGULATOR OF RPOS"/>
    <property type="match status" value="1"/>
</dbReference>
<dbReference type="GO" id="GO:0005829">
    <property type="term" value="C:cytosol"/>
    <property type="evidence" value="ECO:0007669"/>
    <property type="project" value="TreeGrafter"/>
</dbReference>
<evidence type="ECO:0000313" key="11">
    <source>
        <dbReference type="EMBL" id="RKJ99448.1"/>
    </source>
</evidence>
<comment type="caution">
    <text evidence="11">The sequence shown here is derived from an EMBL/GenBank/DDBJ whole genome shotgun (WGS) entry which is preliminary data.</text>
</comment>
<evidence type="ECO:0000256" key="5">
    <source>
        <dbReference type="ARBA" id="ARBA00023125"/>
    </source>
</evidence>
<evidence type="ECO:0000256" key="1">
    <source>
        <dbReference type="ARBA" id="ARBA00022539"/>
    </source>
</evidence>
<dbReference type="GO" id="GO:0000976">
    <property type="term" value="F:transcription cis-regulatory region binding"/>
    <property type="evidence" value="ECO:0007669"/>
    <property type="project" value="TreeGrafter"/>
</dbReference>
<keyword evidence="4" id="KW-0805">Transcription regulation</keyword>
<keyword evidence="3" id="KW-0902">Two-component regulatory system</keyword>
<keyword evidence="1" id="KW-0104">Cadmium</keyword>
<name>A0A3R7HRQ4_9BURK</name>
<keyword evidence="2 7" id="KW-0597">Phosphoprotein</keyword>
<evidence type="ECO:0000256" key="2">
    <source>
        <dbReference type="ARBA" id="ARBA00022553"/>
    </source>
</evidence>
<dbReference type="InterPro" id="IPR039420">
    <property type="entry name" value="WalR-like"/>
</dbReference>
<dbReference type="InterPro" id="IPR001789">
    <property type="entry name" value="Sig_transdc_resp-reg_receiver"/>
</dbReference>